<evidence type="ECO:0000313" key="3">
    <source>
        <dbReference type="Proteomes" id="UP000693970"/>
    </source>
</evidence>
<reference evidence="2" key="2">
    <citation type="submission" date="2021-04" db="EMBL/GenBank/DDBJ databases">
        <authorList>
            <person name="Podell S."/>
        </authorList>
    </citation>
    <scope>NUCLEOTIDE SEQUENCE</scope>
    <source>
        <strain evidence="2">Hildebrandi</strain>
    </source>
</reference>
<feature type="compositionally biased region" description="Low complexity" evidence="1">
    <location>
        <begin position="105"/>
        <end position="123"/>
    </location>
</feature>
<feature type="region of interest" description="Disordered" evidence="1">
    <location>
        <begin position="96"/>
        <end position="178"/>
    </location>
</feature>
<accession>A0A9K3LNX7</accession>
<dbReference type="OrthoDB" id="535128at2759"/>
<organism evidence="2 3">
    <name type="scientific">Nitzschia inconspicua</name>
    <dbReference type="NCBI Taxonomy" id="303405"/>
    <lineage>
        <taxon>Eukaryota</taxon>
        <taxon>Sar</taxon>
        <taxon>Stramenopiles</taxon>
        <taxon>Ochrophyta</taxon>
        <taxon>Bacillariophyta</taxon>
        <taxon>Bacillariophyceae</taxon>
        <taxon>Bacillariophycidae</taxon>
        <taxon>Bacillariales</taxon>
        <taxon>Bacillariaceae</taxon>
        <taxon>Nitzschia</taxon>
    </lineage>
</organism>
<name>A0A9K3LNX7_9STRA</name>
<dbReference type="PANTHER" id="PTHR46609:SF6">
    <property type="entry name" value="EXONUCLEASE, PHAGE-TYPE_RECB, C-TERMINAL DOMAIN-CONTAINING PROTEIN-RELATED"/>
    <property type="match status" value="1"/>
</dbReference>
<feature type="region of interest" description="Disordered" evidence="1">
    <location>
        <begin position="48"/>
        <end position="70"/>
    </location>
</feature>
<gene>
    <name evidence="2" type="ORF">IV203_038432</name>
</gene>
<dbReference type="Proteomes" id="UP000693970">
    <property type="component" value="Unassembled WGS sequence"/>
</dbReference>
<dbReference type="EMBL" id="JAGRRH010000009">
    <property type="protein sequence ID" value="KAG7365229.1"/>
    <property type="molecule type" value="Genomic_DNA"/>
</dbReference>
<comment type="caution">
    <text evidence="2">The sequence shown here is derived from an EMBL/GenBank/DDBJ whole genome shotgun (WGS) entry which is preliminary data.</text>
</comment>
<reference evidence="2" key="1">
    <citation type="journal article" date="2021" name="Sci. Rep.">
        <title>Diploid genomic architecture of Nitzschia inconspicua, an elite biomass production diatom.</title>
        <authorList>
            <person name="Oliver A."/>
            <person name="Podell S."/>
            <person name="Pinowska A."/>
            <person name="Traller J.C."/>
            <person name="Smith S.R."/>
            <person name="McClure R."/>
            <person name="Beliaev A."/>
            <person name="Bohutskyi P."/>
            <person name="Hill E.A."/>
            <person name="Rabines A."/>
            <person name="Zheng H."/>
            <person name="Allen L.Z."/>
            <person name="Kuo A."/>
            <person name="Grigoriev I.V."/>
            <person name="Allen A.E."/>
            <person name="Hazlebeck D."/>
            <person name="Allen E.E."/>
        </authorList>
    </citation>
    <scope>NUCLEOTIDE SEQUENCE</scope>
    <source>
        <strain evidence="2">Hildebrandi</strain>
    </source>
</reference>
<protein>
    <submittedName>
        <fullName evidence="2">Uncharacterized protein</fullName>
    </submittedName>
</protein>
<feature type="compositionally biased region" description="Basic residues" evidence="1">
    <location>
        <begin position="147"/>
        <end position="157"/>
    </location>
</feature>
<sequence>MVDIAALLSLDNPQHNRHSLSTINVRTAAGKSQHDTSLFLMPSQVHRRLNTKRSHRQGQPPRKQQQQQQQQCASLQTFPSTTSFIIPSQVLAAHPTTIGTPTLPNERSSSSSSNINNEKTSNKNNHRTSCLANDNVPPEELLPPMNKRSRRRNRTTKRGTNTNTTFAKRKRFPPTGDLPDVHWRSIPMEHLRYHPNFVPLPPPESISRLQSLEDVRQFRQESWQWDALHPGRCTTSQAVAALGFLEPLAAEFLGVPRGWRHGGQGAYHRLIKPALRTLEEMNTVLVCDKDKSGLDEEKDDVPYLAREDAATAVPRNASVSDNTYWTTPQKFPFAAKYTVALTEEVLQQRQHQAKVYTQSPGIQWSIRMLWGNVQEATALLTALNYFWKLDRRIVLKEVGMCGAGLALNNDSTGLLVGATPDALLVYPDGTVEAVEVKNHCPFLPNTHRPSGDKRSNRVKGKFRVGRLEFSHGVMPQYVPQVMMEMLCVGKECKSAIVVRQSALNGALILRIHRDDQWIDEMVYWLQRFHEEYVQRNDPPPPNFFYENDNDVDRSRYHAFLEFTKRLESKVETLAHVPNDEVQRAVGTFPGATNLFLDSLPKRVLR</sequence>
<evidence type="ECO:0000256" key="1">
    <source>
        <dbReference type="SAM" id="MobiDB-lite"/>
    </source>
</evidence>
<dbReference type="InterPro" id="IPR051703">
    <property type="entry name" value="NF-kappa-B_Signaling_Reg"/>
</dbReference>
<dbReference type="AlphaFoldDB" id="A0A9K3LNX7"/>
<keyword evidence="3" id="KW-1185">Reference proteome</keyword>
<dbReference type="PANTHER" id="PTHR46609">
    <property type="entry name" value="EXONUCLEASE, PHAGE-TYPE/RECB, C-TERMINAL DOMAIN-CONTAINING PROTEIN"/>
    <property type="match status" value="1"/>
</dbReference>
<evidence type="ECO:0000313" key="2">
    <source>
        <dbReference type="EMBL" id="KAG7365229.1"/>
    </source>
</evidence>
<proteinExistence type="predicted"/>